<dbReference type="PANTHER" id="PTHR19136:SF81">
    <property type="entry name" value="MOLYBDENUM COFACTOR GUANYLYLTRANSFERASE"/>
    <property type="match status" value="1"/>
</dbReference>
<dbReference type="GO" id="GO:0016779">
    <property type="term" value="F:nucleotidyltransferase activity"/>
    <property type="evidence" value="ECO:0007669"/>
    <property type="project" value="UniProtKB-ARBA"/>
</dbReference>
<dbReference type="PANTHER" id="PTHR19136">
    <property type="entry name" value="MOLYBDENUM COFACTOR GUANYLYLTRANSFERASE"/>
    <property type="match status" value="1"/>
</dbReference>
<dbReference type="Proteomes" id="UP000010729">
    <property type="component" value="Unassembled WGS sequence"/>
</dbReference>
<organism evidence="3 4">
    <name type="scientific">Arthrobacter crystallopoietes BAB-32</name>
    <dbReference type="NCBI Taxonomy" id="1246476"/>
    <lineage>
        <taxon>Bacteria</taxon>
        <taxon>Bacillati</taxon>
        <taxon>Actinomycetota</taxon>
        <taxon>Actinomycetes</taxon>
        <taxon>Micrococcales</taxon>
        <taxon>Micrococcaceae</taxon>
        <taxon>Crystallibacter</taxon>
    </lineage>
</organism>
<gene>
    <name evidence="3" type="ORF">D477_007569</name>
</gene>
<dbReference type="RefSeq" id="WP_005268365.1">
    <property type="nucleotide sequence ID" value="NZ_ANPE02000099.1"/>
</dbReference>
<name>N1UWS3_9MICC</name>
<feature type="domain" description="MobA-like NTP transferase" evidence="2">
    <location>
        <begin position="7"/>
        <end position="174"/>
    </location>
</feature>
<dbReference type="Gene3D" id="3.90.550.10">
    <property type="entry name" value="Spore Coat Polysaccharide Biosynthesis Protein SpsA, Chain A"/>
    <property type="match status" value="1"/>
</dbReference>
<sequence>MRREFDAVVLAGGRSSRLAGSPKALLRLEGQSLLRRTLEAVRLAHRIAVVGPAELADEIRHFNDRSGGVPEILLTREEPPFAGPAAGIAAGFRALGAVSGAVDDGGALPGRADLTLILACDMPRAAQLPQQLLSAVAAEETAELWLPVDSGGRAQPLASCADSAALERALAGFTAAELEGLPVRKLLAGLATARFELQAGATDDVDTWADADHFGIPRPAP</sequence>
<evidence type="ECO:0000313" key="3">
    <source>
        <dbReference type="EMBL" id="EMY34826.1"/>
    </source>
</evidence>
<evidence type="ECO:0000313" key="4">
    <source>
        <dbReference type="Proteomes" id="UP000010729"/>
    </source>
</evidence>
<keyword evidence="1" id="KW-0808">Transferase</keyword>
<dbReference type="InterPro" id="IPR029044">
    <property type="entry name" value="Nucleotide-diphossugar_trans"/>
</dbReference>
<evidence type="ECO:0000259" key="2">
    <source>
        <dbReference type="Pfam" id="PF12804"/>
    </source>
</evidence>
<comment type="caution">
    <text evidence="3">The sequence shown here is derived from an EMBL/GenBank/DDBJ whole genome shotgun (WGS) entry which is preliminary data.</text>
</comment>
<protein>
    <submittedName>
        <fullName evidence="3">Molybdopterin-guanine dinucleotide biosynthesis protein (MobA)</fullName>
    </submittedName>
</protein>
<dbReference type="AlphaFoldDB" id="N1UWS3"/>
<dbReference type="SUPFAM" id="SSF53448">
    <property type="entry name" value="Nucleotide-diphospho-sugar transferases"/>
    <property type="match status" value="1"/>
</dbReference>
<dbReference type="Pfam" id="PF12804">
    <property type="entry name" value="NTP_transf_3"/>
    <property type="match status" value="1"/>
</dbReference>
<reference evidence="3 4" key="1">
    <citation type="journal article" date="2013" name="Genome Announc.">
        <title>Draft Genome Sequence of Arthrobacter crystallopoietes Strain BAB-32, Revealing Genes for Bioremediation.</title>
        <authorList>
            <person name="Joshi M.N."/>
            <person name="Pandit A.S."/>
            <person name="Sharma A."/>
            <person name="Pandya R.V."/>
            <person name="Desai S.M."/>
            <person name="Saxena A.K."/>
            <person name="Bagatharia S.B."/>
        </authorList>
    </citation>
    <scope>NUCLEOTIDE SEQUENCE [LARGE SCALE GENOMIC DNA]</scope>
    <source>
        <strain evidence="3 4">BAB-32</strain>
    </source>
</reference>
<dbReference type="InterPro" id="IPR025877">
    <property type="entry name" value="MobA-like_NTP_Trfase"/>
</dbReference>
<accession>N1UWS3</accession>
<dbReference type="EMBL" id="ANPE02000099">
    <property type="protein sequence ID" value="EMY34826.1"/>
    <property type="molecule type" value="Genomic_DNA"/>
</dbReference>
<dbReference type="OrthoDB" id="4408226at2"/>
<proteinExistence type="predicted"/>
<evidence type="ECO:0000256" key="1">
    <source>
        <dbReference type="ARBA" id="ARBA00022679"/>
    </source>
</evidence>
<keyword evidence="4" id="KW-1185">Reference proteome</keyword>